<reference evidence="2" key="1">
    <citation type="submission" date="2018-05" db="EMBL/GenBank/DDBJ databases">
        <title>Draft genome of Mucuna pruriens seed.</title>
        <authorList>
            <person name="Nnadi N.E."/>
            <person name="Vos R."/>
            <person name="Hasami M.H."/>
            <person name="Devisetty U.K."/>
            <person name="Aguiy J.C."/>
        </authorList>
    </citation>
    <scope>NUCLEOTIDE SEQUENCE [LARGE SCALE GENOMIC DNA]</scope>
    <source>
        <strain evidence="2">JCA_2017</strain>
    </source>
</reference>
<proteinExistence type="predicted"/>
<protein>
    <submittedName>
        <fullName evidence="2">Uncharacterized protein</fullName>
    </submittedName>
</protein>
<keyword evidence="3" id="KW-1185">Reference proteome</keyword>
<name>A0A371FC03_MUCPR</name>
<feature type="non-terminal residue" evidence="2">
    <location>
        <position position="1"/>
    </location>
</feature>
<evidence type="ECO:0000313" key="3">
    <source>
        <dbReference type="Proteomes" id="UP000257109"/>
    </source>
</evidence>
<dbReference type="AlphaFoldDB" id="A0A371FC03"/>
<feature type="region of interest" description="Disordered" evidence="1">
    <location>
        <begin position="37"/>
        <end position="69"/>
    </location>
</feature>
<evidence type="ECO:0000256" key="1">
    <source>
        <dbReference type="SAM" id="MobiDB-lite"/>
    </source>
</evidence>
<accession>A0A371FC03</accession>
<evidence type="ECO:0000313" key="2">
    <source>
        <dbReference type="EMBL" id="RDX75827.1"/>
    </source>
</evidence>
<organism evidence="2 3">
    <name type="scientific">Mucuna pruriens</name>
    <name type="common">Velvet bean</name>
    <name type="synonym">Dolichos pruriens</name>
    <dbReference type="NCBI Taxonomy" id="157652"/>
    <lineage>
        <taxon>Eukaryota</taxon>
        <taxon>Viridiplantae</taxon>
        <taxon>Streptophyta</taxon>
        <taxon>Embryophyta</taxon>
        <taxon>Tracheophyta</taxon>
        <taxon>Spermatophyta</taxon>
        <taxon>Magnoliopsida</taxon>
        <taxon>eudicotyledons</taxon>
        <taxon>Gunneridae</taxon>
        <taxon>Pentapetalae</taxon>
        <taxon>rosids</taxon>
        <taxon>fabids</taxon>
        <taxon>Fabales</taxon>
        <taxon>Fabaceae</taxon>
        <taxon>Papilionoideae</taxon>
        <taxon>50 kb inversion clade</taxon>
        <taxon>NPAAA clade</taxon>
        <taxon>indigoferoid/millettioid clade</taxon>
        <taxon>Phaseoleae</taxon>
        <taxon>Mucuna</taxon>
    </lineage>
</organism>
<dbReference type="EMBL" id="QJKJ01009710">
    <property type="protein sequence ID" value="RDX75827.1"/>
    <property type="molecule type" value="Genomic_DNA"/>
</dbReference>
<gene>
    <name evidence="2" type="ORF">CR513_44257</name>
</gene>
<dbReference type="Proteomes" id="UP000257109">
    <property type="component" value="Unassembled WGS sequence"/>
</dbReference>
<sequence>MSMVEQLEEMCEMIHKLNNQLVAKEAKKKSLEEKVVQLMHNHEEQNSSPPNNNEDHIDNSYDGYVDNAL</sequence>
<comment type="caution">
    <text evidence="2">The sequence shown here is derived from an EMBL/GenBank/DDBJ whole genome shotgun (WGS) entry which is preliminary data.</text>
</comment>